<comment type="caution">
    <text evidence="4">The sequence shown here is derived from an EMBL/GenBank/DDBJ whole genome shotgun (WGS) entry which is preliminary data.</text>
</comment>
<proteinExistence type="predicted"/>
<dbReference type="SUPFAM" id="SSF74853">
    <property type="entry name" value="Lamin A/C globular tail domain"/>
    <property type="match status" value="2"/>
</dbReference>
<evidence type="ECO:0000259" key="3">
    <source>
        <dbReference type="PROSITE" id="PS51841"/>
    </source>
</evidence>
<dbReference type="RefSeq" id="WP_101073160.1">
    <property type="nucleotide sequence ID" value="NZ_PISP01000002.1"/>
</dbReference>
<protein>
    <recommendedName>
        <fullName evidence="3">LTD domain-containing protein</fullName>
    </recommendedName>
</protein>
<feature type="region of interest" description="Disordered" evidence="2">
    <location>
        <begin position="997"/>
        <end position="1017"/>
    </location>
</feature>
<evidence type="ECO:0000256" key="1">
    <source>
        <dbReference type="ARBA" id="ARBA00022729"/>
    </source>
</evidence>
<organism evidence="4 5">
    <name type="scientific">Rhodohalobacter barkolensis</name>
    <dbReference type="NCBI Taxonomy" id="2053187"/>
    <lineage>
        <taxon>Bacteria</taxon>
        <taxon>Pseudomonadati</taxon>
        <taxon>Balneolota</taxon>
        <taxon>Balneolia</taxon>
        <taxon>Balneolales</taxon>
        <taxon>Balneolaceae</taxon>
        <taxon>Rhodohalobacter</taxon>
    </lineage>
</organism>
<sequence>MGTILRKKLGFVFLVVLVALPVSDVLAQPSKIVINEFMVDPPPDFVPYIELYNSGNEPETVKDWVLLRRSGTDNTGGLITDQETELLPDDYLVITPDSSAIELIYGEIHQLEMDQFPGFENLDEIRLMTDSGETIDSLRFDLSLWGGSGVALERRRANFPSEYRENWAESPAELFGTPGSENLVDPDYPFTITSIQVSGAGDLFLIFNSAINPMDVNADKFEVDGINPDSAELTDQHTVRLTFNRPLGTGEKILRTGEIRSMPGWSISDGEQFHFIIYDEYSAGDVVINEFMYDPPVDYPAYVELYNRSDKFLNLINWRLQRKEISSQPGGVITTGTLALRPNEYLVITNSSEAAVNIFGDIKLFEMSNFPGFTVTIPEQIRLFDSEGVIADSLEYTPSTWGGKDVALERKSPEVGSEYVENWAESTSMLLGTPGRENEAQPDSDRPILTNLTFFENRGFLLEFNKTVEPESATKEGHYSFNPELTIQKIEVEGSEVLILFRQEFQNGRTYSVTAEGITDLFGNELLKSTHAIDFLEFDEVTPGDVVINEILYRRENAGSPEFVELYNRTDKTIDLSGAIFFAGSNSTTMPSNTVLRSNEYLVITDQQDFAGESKDIIYLPGFPGLSNSGSNIGFKNQNGVIIDSLKYRPDWGRNNPGISLERRDPSALSIDPANWMESSDERGATPAGQNSRFQIDLAPPEILFANLSHPDSLEVIFSEFVNLKVSSKNQESDFSSTQDGFGTIFKINGEDARVIDYYESRANRIVLSTEKFRPGEENTLSAEGLKDFKGNRTTANHPVTQPVNTGDLVINEIMFHPLTGGDDAIPEQSEYLEIYNRQPYSISLEGLFLHDEPDENGNTTRIEPVSSRNRRIPANGYALLFPEPEPVSLSGSRTGIVFDLSDELDPFALRAERAGLSLTLSGRAIYLTDSTQTVIDKVDYSPDWHNPNLITTQGVSLERIHPGRDSNDPENWGSNTTIIGGTPLTQNSLHHNFEGEASSEGIELTPNPFAPESEGDDHELSINYEFEDPDYLLKVKIFDRYGRLVRNLANSYTAGYRGSLVWDGRTDDGKRNRIGIYIVYVEAYNGSTGDKKIFRDTAVLARQF</sequence>
<feature type="domain" description="LTD" evidence="3">
    <location>
        <begin position="274"/>
        <end position="400"/>
    </location>
</feature>
<dbReference type="InterPro" id="IPR001322">
    <property type="entry name" value="Lamin_tail_dom"/>
</dbReference>
<keyword evidence="1" id="KW-0732">Signal</keyword>
<dbReference type="InterPro" id="IPR036415">
    <property type="entry name" value="Lamin_tail_dom_sf"/>
</dbReference>
<dbReference type="Gene3D" id="2.60.40.1220">
    <property type="match status" value="1"/>
</dbReference>
<dbReference type="EMBL" id="PISP01000002">
    <property type="protein sequence ID" value="PKD43618.1"/>
    <property type="molecule type" value="Genomic_DNA"/>
</dbReference>
<dbReference type="PROSITE" id="PS51841">
    <property type="entry name" value="LTD"/>
    <property type="match status" value="2"/>
</dbReference>
<dbReference type="Gene3D" id="2.60.40.4070">
    <property type="match status" value="1"/>
</dbReference>
<feature type="domain" description="LTD" evidence="3">
    <location>
        <begin position="534"/>
        <end position="650"/>
    </location>
</feature>
<accession>A0A2N0VHL1</accession>
<dbReference type="AlphaFoldDB" id="A0A2N0VHL1"/>
<dbReference type="Proteomes" id="UP000233398">
    <property type="component" value="Unassembled WGS sequence"/>
</dbReference>
<evidence type="ECO:0000313" key="4">
    <source>
        <dbReference type="EMBL" id="PKD43618.1"/>
    </source>
</evidence>
<evidence type="ECO:0000256" key="2">
    <source>
        <dbReference type="SAM" id="MobiDB-lite"/>
    </source>
</evidence>
<dbReference type="Gene3D" id="2.60.40.1260">
    <property type="entry name" value="Lamin Tail domain"/>
    <property type="match status" value="2"/>
</dbReference>
<keyword evidence="5" id="KW-1185">Reference proteome</keyword>
<name>A0A2N0VHL1_9BACT</name>
<reference evidence="4 5" key="1">
    <citation type="submission" date="2017-11" db="EMBL/GenBank/DDBJ databases">
        <title>Rhodohalobacter 15182 sp. nov., isolated from a salt lake.</title>
        <authorList>
            <person name="Han S."/>
        </authorList>
    </citation>
    <scope>NUCLEOTIDE SEQUENCE [LARGE SCALE GENOMIC DNA]</scope>
    <source>
        <strain evidence="4 5">15182</strain>
    </source>
</reference>
<dbReference type="Pfam" id="PF00932">
    <property type="entry name" value="LTD"/>
    <property type="match status" value="4"/>
</dbReference>
<dbReference type="InterPro" id="IPR014755">
    <property type="entry name" value="Cu-Rt/internalin_Ig-like"/>
</dbReference>
<dbReference type="OrthoDB" id="9758406at2"/>
<evidence type="ECO:0000313" key="5">
    <source>
        <dbReference type="Proteomes" id="UP000233398"/>
    </source>
</evidence>
<gene>
    <name evidence="4" type="ORF">CWD77_08610</name>
</gene>